<dbReference type="EMBL" id="PEJP01000018">
    <property type="protein sequence ID" value="RYO65315.1"/>
    <property type="molecule type" value="Genomic_DNA"/>
</dbReference>
<reference evidence="2" key="1">
    <citation type="journal article" date="2019" name="bioRxiv">
        <title>Genomics, evolutionary history and diagnostics of the Alternaria alternata species group including apple and Asian pear pathotypes.</title>
        <authorList>
            <person name="Armitage A.D."/>
            <person name="Cockerton H.M."/>
            <person name="Sreenivasaprasad S."/>
            <person name="Woodhall J.W."/>
            <person name="Lane C.R."/>
            <person name="Harrison R.J."/>
            <person name="Clarkson J.P."/>
        </authorList>
    </citation>
    <scope>NUCLEOTIDE SEQUENCE [LARGE SCALE GENOMIC DNA]</scope>
    <source>
        <strain evidence="2">RGR 97.0016</strain>
    </source>
</reference>
<dbReference type="OrthoDB" id="2821964at2759"/>
<proteinExistence type="predicted"/>
<protein>
    <submittedName>
        <fullName evidence="1">Uncharacterized protein</fullName>
    </submittedName>
</protein>
<evidence type="ECO:0000313" key="1">
    <source>
        <dbReference type="EMBL" id="RYO65315.1"/>
    </source>
</evidence>
<comment type="caution">
    <text evidence="1">The sequence shown here is derived from an EMBL/GenBank/DDBJ whole genome shotgun (WGS) entry which is preliminary data.</text>
</comment>
<sequence length="456" mass="52832">MSTFMTKVWANAIGFGIVWTGVVLFSRLRSQEVQNFFPKNDQKCAPQSDESVKNKAVVVHERWYYPPDIANDLKDIDLPDRVKQEIFATAWEYTRCVIPEYTNWSRYVAFMRIIVMGIIAEFKGSLMDVANDDNVVGYSLTEVLDTLCGGTAGQYVTAVSAEMCREYRCFLLMSSQKSRHQTNTMLFRRYSVALSKSPWQFFRMRDTDALARFTIGVALVCNDLDHIWFTNDQFDIMAEIGNTMYDGISYWKHRSEGEINSTFAYVPESKRVIAYHKCREALWALDVAWARQPEMKCVINFLRYFGGPIHMIMRRYRFVEEGLTLGRPEDKRVIEQTRKHVKLWNRLDEQKKTKKQEIESLQQYRHVLSREKILLFNGLGEMLEKADEGLCSECSYRETYGAPQAHTFGGVVLCSAHKQGWADHTESILERMVRSFPEAAETVRISEMRATRSAAP</sequence>
<keyword evidence="2" id="KW-1185">Reference proteome</keyword>
<name>A0A4Q4S5Q5_9PLEO</name>
<organism evidence="1 2">
    <name type="scientific">Alternaria arborescens</name>
    <dbReference type="NCBI Taxonomy" id="156630"/>
    <lineage>
        <taxon>Eukaryota</taxon>
        <taxon>Fungi</taxon>
        <taxon>Dikarya</taxon>
        <taxon>Ascomycota</taxon>
        <taxon>Pezizomycotina</taxon>
        <taxon>Dothideomycetes</taxon>
        <taxon>Pleosporomycetidae</taxon>
        <taxon>Pleosporales</taxon>
        <taxon>Pleosporineae</taxon>
        <taxon>Pleosporaceae</taxon>
        <taxon>Alternaria</taxon>
        <taxon>Alternaria sect. Alternaria</taxon>
    </lineage>
</organism>
<dbReference type="AlphaFoldDB" id="A0A4Q4S5Q5"/>
<evidence type="ECO:0000313" key="2">
    <source>
        <dbReference type="Proteomes" id="UP000293823"/>
    </source>
</evidence>
<dbReference type="Proteomes" id="UP000293823">
    <property type="component" value="Unassembled WGS sequence"/>
</dbReference>
<gene>
    <name evidence="1" type="ORF">AA0113_g5391</name>
</gene>
<accession>A0A4Q4S5Q5</accession>